<dbReference type="EMBL" id="JTDO01000005">
    <property type="protein sequence ID" value="KLT73212.1"/>
    <property type="molecule type" value="Genomic_DNA"/>
</dbReference>
<feature type="non-terminal residue" evidence="1">
    <location>
        <position position="1"/>
    </location>
</feature>
<reference evidence="1 2" key="1">
    <citation type="submission" date="2014-11" db="EMBL/GenBank/DDBJ databases">
        <title>Genome of a novel goose pathogen.</title>
        <authorList>
            <person name="Hansen C.M."/>
            <person name="Hueffer K."/>
            <person name="Choi S.C."/>
        </authorList>
    </citation>
    <scope>NUCLEOTIDE SEQUENCE [LARGE SCALE GENOMIC DNA]</scope>
    <source>
        <strain evidence="1 2">KH1503</strain>
    </source>
</reference>
<comment type="caution">
    <text evidence="1">The sequence shown here is derived from an EMBL/GenBank/DDBJ whole genome shotgun (WGS) entry which is preliminary data.</text>
</comment>
<evidence type="ECO:0000313" key="2">
    <source>
        <dbReference type="Proteomes" id="UP000036027"/>
    </source>
</evidence>
<keyword evidence="2" id="KW-1185">Reference proteome</keyword>
<name>A0A0J0YSY8_9NEIS</name>
<proteinExistence type="predicted"/>
<organism evidence="1 2">
    <name type="scientific">Neisseria arctica</name>
    <dbReference type="NCBI Taxonomy" id="1470200"/>
    <lineage>
        <taxon>Bacteria</taxon>
        <taxon>Pseudomonadati</taxon>
        <taxon>Pseudomonadota</taxon>
        <taxon>Betaproteobacteria</taxon>
        <taxon>Neisseriales</taxon>
        <taxon>Neisseriaceae</taxon>
        <taxon>Neisseria</taxon>
    </lineage>
</organism>
<dbReference type="AlphaFoldDB" id="A0A0J0YSY8"/>
<dbReference type="Proteomes" id="UP000036027">
    <property type="component" value="Unassembled WGS sequence"/>
</dbReference>
<gene>
    <name evidence="1" type="ORF">PL75_04775</name>
</gene>
<dbReference type="PATRIC" id="fig|1470200.3.peg.2106"/>
<accession>A0A0J0YSY8</accession>
<sequence length="96" mass="10920">LQQLNEQHAEKGIWAELKPIEQAILADIARNPNTSPYSQESRQRYAAALGIANVSNSNVQAAINRMERQDWINRNASRTLQINNPLLQTWILENTP</sequence>
<protein>
    <submittedName>
        <fullName evidence="1">Selenocysteine synthase</fullName>
    </submittedName>
</protein>
<evidence type="ECO:0000313" key="1">
    <source>
        <dbReference type="EMBL" id="KLT73212.1"/>
    </source>
</evidence>